<evidence type="ECO:0000256" key="4">
    <source>
        <dbReference type="ARBA" id="ARBA00022723"/>
    </source>
</evidence>
<comment type="caution">
    <text evidence="8">The sequence shown here is derived from an EMBL/GenBank/DDBJ whole genome shotgun (WGS) entry which is preliminary data.</text>
</comment>
<dbReference type="AlphaFoldDB" id="A0A2V2N322"/>
<evidence type="ECO:0000313" key="9">
    <source>
        <dbReference type="Proteomes" id="UP000245934"/>
    </source>
</evidence>
<keyword evidence="3" id="KW-0949">S-adenosyl-L-methionine</keyword>
<dbReference type="SUPFAM" id="SSF102114">
    <property type="entry name" value="Radical SAM enzymes"/>
    <property type="match status" value="1"/>
</dbReference>
<dbReference type="GO" id="GO:0003824">
    <property type="term" value="F:catalytic activity"/>
    <property type="evidence" value="ECO:0007669"/>
    <property type="project" value="InterPro"/>
</dbReference>
<evidence type="ECO:0000313" key="8">
    <source>
        <dbReference type="EMBL" id="PWR72915.1"/>
    </source>
</evidence>
<evidence type="ECO:0000256" key="1">
    <source>
        <dbReference type="ARBA" id="ARBA00001966"/>
    </source>
</evidence>
<dbReference type="EMBL" id="QGMZ01000024">
    <property type="protein sequence ID" value="PWR72915.1"/>
    <property type="molecule type" value="Genomic_DNA"/>
</dbReference>
<dbReference type="InterPro" id="IPR013785">
    <property type="entry name" value="Aldolase_TIM"/>
</dbReference>
<evidence type="ECO:0000256" key="2">
    <source>
        <dbReference type="ARBA" id="ARBA00022485"/>
    </source>
</evidence>
<evidence type="ECO:0000259" key="7">
    <source>
        <dbReference type="PROSITE" id="PS51918"/>
    </source>
</evidence>
<gene>
    <name evidence="8" type="ORF">DLD82_11645</name>
</gene>
<dbReference type="PANTHER" id="PTHR11228">
    <property type="entry name" value="RADICAL SAM DOMAIN PROTEIN"/>
    <property type="match status" value="1"/>
</dbReference>
<protein>
    <recommendedName>
        <fullName evidence="7">Radical SAM core domain-containing protein</fullName>
    </recommendedName>
</protein>
<dbReference type="InterPro" id="IPR006638">
    <property type="entry name" value="Elp3/MiaA/NifB-like_rSAM"/>
</dbReference>
<dbReference type="SFLD" id="SFLDS00029">
    <property type="entry name" value="Radical_SAM"/>
    <property type="match status" value="1"/>
</dbReference>
<dbReference type="Pfam" id="PF13186">
    <property type="entry name" value="SPASM"/>
    <property type="match status" value="1"/>
</dbReference>
<accession>A0A2V2N322</accession>
<proteinExistence type="predicted"/>
<keyword evidence="2" id="KW-0004">4Fe-4S</keyword>
<evidence type="ECO:0000256" key="6">
    <source>
        <dbReference type="ARBA" id="ARBA00023014"/>
    </source>
</evidence>
<dbReference type="InterPro" id="IPR034391">
    <property type="entry name" value="AdoMet-like_SPASM_containing"/>
</dbReference>
<dbReference type="Proteomes" id="UP000245934">
    <property type="component" value="Unassembled WGS sequence"/>
</dbReference>
<sequence length="358" mass="42545">MQIWHQTFRTIKDKGLKYTYNRIHFIIFWYWIRNHPNLIKIYNWFHPEPSFIEVEVTTRCGLRCIMCEHTYWEEPSRDISYQEFVSIIDQFPKLKWIGLTGIGESFLNKDFMKMLELVKSRGIYVELYDNLFFPNEGNIKKLVDLQVDKLLISCEAATPELYEQIRPGASFETVMNHIKLLFDYKKEKKSEYPKISFHYIVMKNNLEEIPHFISSVSELAQEPVSIQITRMLHYFPEVQDLYTDISEDYIQSCETLAKENNVHISWNLDVSIEKPPISQCIEWTMPFIFANGDVVPCCSANESNKREYQKKTSMGNIFETSFKEIWNGVRYQDLRKKLRQGSCPPACIDCCLYNYKRK</sequence>
<comment type="cofactor">
    <cofactor evidence="1">
        <name>[4Fe-4S] cluster</name>
        <dbReference type="ChEBI" id="CHEBI:49883"/>
    </cofactor>
</comment>
<dbReference type="SFLD" id="SFLDG01067">
    <property type="entry name" value="SPASM/twitch_domain_containing"/>
    <property type="match status" value="1"/>
</dbReference>
<dbReference type="CDD" id="cd01335">
    <property type="entry name" value="Radical_SAM"/>
    <property type="match status" value="1"/>
</dbReference>
<dbReference type="CDD" id="cd21109">
    <property type="entry name" value="SPASM"/>
    <property type="match status" value="1"/>
</dbReference>
<dbReference type="InterPro" id="IPR007197">
    <property type="entry name" value="rSAM"/>
</dbReference>
<organism evidence="8 9">
    <name type="scientific">Methanospirillum stamsii</name>
    <dbReference type="NCBI Taxonomy" id="1277351"/>
    <lineage>
        <taxon>Archaea</taxon>
        <taxon>Methanobacteriati</taxon>
        <taxon>Methanobacteriota</taxon>
        <taxon>Stenosarchaea group</taxon>
        <taxon>Methanomicrobia</taxon>
        <taxon>Methanomicrobiales</taxon>
        <taxon>Methanospirillaceae</taxon>
        <taxon>Methanospirillum</taxon>
    </lineage>
</organism>
<keyword evidence="9" id="KW-1185">Reference proteome</keyword>
<dbReference type="GO" id="GO:0051536">
    <property type="term" value="F:iron-sulfur cluster binding"/>
    <property type="evidence" value="ECO:0007669"/>
    <property type="project" value="UniProtKB-KW"/>
</dbReference>
<dbReference type="SFLD" id="SFLDG01387">
    <property type="entry name" value="BtrN-like_SPASM_domain_contain"/>
    <property type="match status" value="1"/>
</dbReference>
<keyword evidence="5" id="KW-0408">Iron</keyword>
<dbReference type="SMART" id="SM00729">
    <property type="entry name" value="Elp3"/>
    <property type="match status" value="1"/>
</dbReference>
<keyword evidence="4" id="KW-0479">Metal-binding</keyword>
<keyword evidence="6" id="KW-0411">Iron-sulfur</keyword>
<dbReference type="InterPro" id="IPR058240">
    <property type="entry name" value="rSAM_sf"/>
</dbReference>
<dbReference type="InterPro" id="IPR023885">
    <property type="entry name" value="4Fe4S-binding_SPASM_dom"/>
</dbReference>
<dbReference type="InterPro" id="IPR050377">
    <property type="entry name" value="Radical_SAM_PqqE_MftC-like"/>
</dbReference>
<dbReference type="GO" id="GO:0046872">
    <property type="term" value="F:metal ion binding"/>
    <property type="evidence" value="ECO:0007669"/>
    <property type="project" value="UniProtKB-KW"/>
</dbReference>
<reference evidence="8 9" key="1">
    <citation type="submission" date="2018-05" db="EMBL/GenBank/DDBJ databases">
        <title>Draft genome of Methanospirillum stamsii Pt1.</title>
        <authorList>
            <person name="Dueholm M.S."/>
            <person name="Nielsen P.H."/>
            <person name="Bakmann L.F."/>
            <person name="Otzen D.E."/>
        </authorList>
    </citation>
    <scope>NUCLEOTIDE SEQUENCE [LARGE SCALE GENOMIC DNA]</scope>
    <source>
        <strain evidence="8 9">Pt1</strain>
    </source>
</reference>
<feature type="domain" description="Radical SAM core" evidence="7">
    <location>
        <begin position="46"/>
        <end position="269"/>
    </location>
</feature>
<dbReference type="Pfam" id="PF04055">
    <property type="entry name" value="Radical_SAM"/>
    <property type="match status" value="1"/>
</dbReference>
<evidence type="ECO:0000256" key="3">
    <source>
        <dbReference type="ARBA" id="ARBA00022691"/>
    </source>
</evidence>
<dbReference type="Gene3D" id="3.20.20.70">
    <property type="entry name" value="Aldolase class I"/>
    <property type="match status" value="1"/>
</dbReference>
<dbReference type="PROSITE" id="PS51918">
    <property type="entry name" value="RADICAL_SAM"/>
    <property type="match status" value="1"/>
</dbReference>
<evidence type="ECO:0000256" key="5">
    <source>
        <dbReference type="ARBA" id="ARBA00023004"/>
    </source>
</evidence>
<dbReference type="PANTHER" id="PTHR11228:SF7">
    <property type="entry name" value="PQQA PEPTIDE CYCLASE"/>
    <property type="match status" value="1"/>
</dbReference>
<name>A0A2V2N322_9EURY</name>